<evidence type="ECO:0000256" key="1">
    <source>
        <dbReference type="SAM" id="MobiDB-lite"/>
    </source>
</evidence>
<name>A0A9P1BL46_9DINO</name>
<keyword evidence="2" id="KW-0732">Signal</keyword>
<sequence length="513" mass="57942">MALVTLVLLVMSVAAKRLDSGDQVAMNSVDDSDSVEERSGWDPGWVEENPKEVSEENWESWPEWEEIEKEHPAMTGLKNDKVNYKEAGEDLVELSQEIVNETGKIRCTKDQKAIIDTTGQCVQYAAGFVMTISPLFGPAMPFVFSIAFGVNIAMSIMMGITEGKDKSFEYDLSSLDSHVKQHFAGMGWNFQLVIMSLKKVQMTIDRLAHQMTKMLNKVLAKLSSMEQRLISLRLQPSMSHMNMLALIHQDLLRAISTKGDIVEVLQPSIPRVVDIEVRMRADFKENLETLAECAACGGKAAATLWLTKTLNARAQAWSILYVYRMLTNNLSRAFLMNQHFLDDMKDWPKFYEATGLVPWLRLRATELSRYMISAEEHVALESKAEDLKSESWERREEAVQQLLTRFRPESVAIVVEHLIPLLDPPPAAWISKSRSDWVESPEQKACRKAAALLAQVGYPAAWQAKEALERVKDITWRLVTWTSGARTSLSPCAEMSRGTLALLEQQELDARSE</sequence>
<dbReference type="EMBL" id="CAMXCT030000149">
    <property type="protein sequence ID" value="CAL4761977.1"/>
    <property type="molecule type" value="Genomic_DNA"/>
</dbReference>
<evidence type="ECO:0000313" key="4">
    <source>
        <dbReference type="EMBL" id="CAL1128040.1"/>
    </source>
</evidence>
<dbReference type="EMBL" id="CAMXCT010000149">
    <property type="protein sequence ID" value="CAI3974665.1"/>
    <property type="molecule type" value="Genomic_DNA"/>
</dbReference>
<evidence type="ECO:0000313" key="3">
    <source>
        <dbReference type="EMBL" id="CAI3974665.1"/>
    </source>
</evidence>
<proteinExistence type="predicted"/>
<dbReference type="AlphaFoldDB" id="A0A9P1BL46"/>
<keyword evidence="5" id="KW-1185">Reference proteome</keyword>
<comment type="caution">
    <text evidence="3">The sequence shown here is derived from an EMBL/GenBank/DDBJ whole genome shotgun (WGS) entry which is preliminary data.</text>
</comment>
<reference evidence="3" key="1">
    <citation type="submission" date="2022-10" db="EMBL/GenBank/DDBJ databases">
        <authorList>
            <person name="Chen Y."/>
            <person name="Dougan E. K."/>
            <person name="Chan C."/>
            <person name="Rhodes N."/>
            <person name="Thang M."/>
        </authorList>
    </citation>
    <scope>NUCLEOTIDE SEQUENCE</scope>
</reference>
<reference evidence="4" key="2">
    <citation type="submission" date="2024-04" db="EMBL/GenBank/DDBJ databases">
        <authorList>
            <person name="Chen Y."/>
            <person name="Shah S."/>
            <person name="Dougan E. K."/>
            <person name="Thang M."/>
            <person name="Chan C."/>
        </authorList>
    </citation>
    <scope>NUCLEOTIDE SEQUENCE [LARGE SCALE GENOMIC DNA]</scope>
</reference>
<protein>
    <submittedName>
        <fullName evidence="3">Uncharacterized protein</fullName>
    </submittedName>
</protein>
<dbReference type="EMBL" id="CAMXCT020000149">
    <property type="protein sequence ID" value="CAL1128040.1"/>
    <property type="molecule type" value="Genomic_DNA"/>
</dbReference>
<feature type="signal peptide" evidence="2">
    <location>
        <begin position="1"/>
        <end position="15"/>
    </location>
</feature>
<evidence type="ECO:0000313" key="5">
    <source>
        <dbReference type="Proteomes" id="UP001152797"/>
    </source>
</evidence>
<dbReference type="Proteomes" id="UP001152797">
    <property type="component" value="Unassembled WGS sequence"/>
</dbReference>
<accession>A0A9P1BL46</accession>
<feature type="chain" id="PRO_5043269593" evidence="2">
    <location>
        <begin position="16"/>
        <end position="513"/>
    </location>
</feature>
<feature type="region of interest" description="Disordered" evidence="1">
    <location>
        <begin position="25"/>
        <end position="51"/>
    </location>
</feature>
<organism evidence="3">
    <name type="scientific">Cladocopium goreaui</name>
    <dbReference type="NCBI Taxonomy" id="2562237"/>
    <lineage>
        <taxon>Eukaryota</taxon>
        <taxon>Sar</taxon>
        <taxon>Alveolata</taxon>
        <taxon>Dinophyceae</taxon>
        <taxon>Suessiales</taxon>
        <taxon>Symbiodiniaceae</taxon>
        <taxon>Cladocopium</taxon>
    </lineage>
</organism>
<evidence type="ECO:0000256" key="2">
    <source>
        <dbReference type="SAM" id="SignalP"/>
    </source>
</evidence>
<gene>
    <name evidence="3" type="ORF">C1SCF055_LOCUS3051</name>
</gene>